<evidence type="ECO:0000256" key="1">
    <source>
        <dbReference type="SAM" id="MobiDB-lite"/>
    </source>
</evidence>
<accession>A0A512P868</accession>
<sequence length="267" mass="26704">MTTPSVPAGPSRALLTGPLRALGTVLACTLALVGCASGSEPVPSRPVGSSTGQRLGPATAPTWTPTDVADCLPDGTTAVLAGSTDDPTVVAFAGSGPQAVLLAPQNQGDECQWADELGRLVDEGYLVATFAWADDGEVSFRSALAVLQSQGAQRTAFVGASKGGTYAAALAADLGAVGLVAVSAPATFDGMDAASAATAYDGPLLVVASADDTDVPADETREIARTDDPAGFVQLEGSAHGVAILDGPHAGQLRDLVDETLTQAFAR</sequence>
<dbReference type="InterPro" id="IPR029058">
    <property type="entry name" value="AB_hydrolase_fold"/>
</dbReference>
<gene>
    <name evidence="2" type="ORF">CSO01_01120</name>
</gene>
<evidence type="ECO:0000313" key="3">
    <source>
        <dbReference type="Proteomes" id="UP000321798"/>
    </source>
</evidence>
<dbReference type="RefSeq" id="WP_146951188.1">
    <property type="nucleotide sequence ID" value="NZ_BAABBJ010000005.1"/>
</dbReference>
<comment type="caution">
    <text evidence="2">The sequence shown here is derived from an EMBL/GenBank/DDBJ whole genome shotgun (WGS) entry which is preliminary data.</text>
</comment>
<dbReference type="AlphaFoldDB" id="A0A512P868"/>
<protein>
    <recommendedName>
        <fullName evidence="4">Alpha/beta hydrolase</fullName>
    </recommendedName>
</protein>
<dbReference type="SUPFAM" id="SSF53474">
    <property type="entry name" value="alpha/beta-Hydrolases"/>
    <property type="match status" value="1"/>
</dbReference>
<evidence type="ECO:0008006" key="4">
    <source>
        <dbReference type="Google" id="ProtNLM"/>
    </source>
</evidence>
<proteinExistence type="predicted"/>
<evidence type="ECO:0000313" key="2">
    <source>
        <dbReference type="EMBL" id="GEP67397.1"/>
    </source>
</evidence>
<dbReference type="EMBL" id="BKAL01000001">
    <property type="protein sequence ID" value="GEP67397.1"/>
    <property type="molecule type" value="Genomic_DNA"/>
</dbReference>
<dbReference type="Gene3D" id="3.40.50.1820">
    <property type="entry name" value="alpha/beta hydrolase"/>
    <property type="match status" value="1"/>
</dbReference>
<dbReference type="Proteomes" id="UP000321798">
    <property type="component" value="Unassembled WGS sequence"/>
</dbReference>
<keyword evidence="3" id="KW-1185">Reference proteome</keyword>
<reference evidence="2 3" key="1">
    <citation type="submission" date="2019-07" db="EMBL/GenBank/DDBJ databases">
        <title>Whole genome shotgun sequence of Cellulomonas soli NBRC 109434.</title>
        <authorList>
            <person name="Hosoyama A."/>
            <person name="Uohara A."/>
            <person name="Ohji S."/>
            <person name="Ichikawa N."/>
        </authorList>
    </citation>
    <scope>NUCLEOTIDE SEQUENCE [LARGE SCALE GENOMIC DNA]</scope>
    <source>
        <strain evidence="2 3">NBRC 109434</strain>
    </source>
</reference>
<organism evidence="2 3">
    <name type="scientific">Cellulomonas soli</name>
    <dbReference type="NCBI Taxonomy" id="931535"/>
    <lineage>
        <taxon>Bacteria</taxon>
        <taxon>Bacillati</taxon>
        <taxon>Actinomycetota</taxon>
        <taxon>Actinomycetes</taxon>
        <taxon>Micrococcales</taxon>
        <taxon>Cellulomonadaceae</taxon>
        <taxon>Cellulomonas</taxon>
    </lineage>
</organism>
<name>A0A512P868_9CELL</name>
<dbReference type="OrthoDB" id="3467737at2"/>
<feature type="region of interest" description="Disordered" evidence="1">
    <location>
        <begin position="38"/>
        <end position="62"/>
    </location>
</feature>